<dbReference type="Gene3D" id="3.40.50.1240">
    <property type="entry name" value="Phosphoglycerate mutase-like"/>
    <property type="match status" value="1"/>
</dbReference>
<accession>A0A2W5A9R0</accession>
<feature type="binding site" evidence="2">
    <location>
        <position position="60"/>
    </location>
    <ligand>
        <name>substrate</name>
    </ligand>
</feature>
<dbReference type="SMART" id="SM00855">
    <property type="entry name" value="PGAM"/>
    <property type="match status" value="1"/>
</dbReference>
<dbReference type="Proteomes" id="UP000249066">
    <property type="component" value="Unassembled WGS sequence"/>
</dbReference>
<dbReference type="InterPro" id="IPR029033">
    <property type="entry name" value="His_PPase_superfam"/>
</dbReference>
<evidence type="ECO:0000256" key="2">
    <source>
        <dbReference type="PIRSR" id="PIRSR613078-2"/>
    </source>
</evidence>
<feature type="active site" description="Proton donor/acceptor" evidence="1">
    <location>
        <position position="86"/>
    </location>
</feature>
<dbReference type="GO" id="GO:0016791">
    <property type="term" value="F:phosphatase activity"/>
    <property type="evidence" value="ECO:0007669"/>
    <property type="project" value="TreeGrafter"/>
</dbReference>
<feature type="active site" description="Tele-phosphohistidine intermediate" evidence="1">
    <location>
        <position position="7"/>
    </location>
</feature>
<dbReference type="PANTHER" id="PTHR48100">
    <property type="entry name" value="BROAD-SPECIFICITY PHOSPHATASE YOR283W-RELATED"/>
    <property type="match status" value="1"/>
</dbReference>
<evidence type="ECO:0000313" key="3">
    <source>
        <dbReference type="EMBL" id="PZO91264.1"/>
    </source>
</evidence>
<evidence type="ECO:0000313" key="4">
    <source>
        <dbReference type="Proteomes" id="UP000249066"/>
    </source>
</evidence>
<comment type="caution">
    <text evidence="3">The sequence shown here is derived from an EMBL/GenBank/DDBJ whole genome shotgun (WGS) entry which is preliminary data.</text>
</comment>
<reference evidence="3 4" key="1">
    <citation type="submission" date="2017-08" db="EMBL/GenBank/DDBJ databases">
        <title>Infants hospitalized years apart are colonized by the same room-sourced microbial strains.</title>
        <authorList>
            <person name="Brooks B."/>
            <person name="Olm M.R."/>
            <person name="Firek B.A."/>
            <person name="Baker R."/>
            <person name="Thomas B.C."/>
            <person name="Morowitz M.J."/>
            <person name="Banfield J.F."/>
        </authorList>
    </citation>
    <scope>NUCLEOTIDE SEQUENCE [LARGE SCALE GENOMIC DNA]</scope>
    <source>
        <strain evidence="3">S2_018_000_R2_101</strain>
    </source>
</reference>
<gene>
    <name evidence="3" type="ORF">DI623_04000</name>
</gene>
<dbReference type="InterPro" id="IPR050275">
    <property type="entry name" value="PGM_Phosphatase"/>
</dbReference>
<dbReference type="CDD" id="cd07067">
    <property type="entry name" value="HP_PGM_like"/>
    <property type="match status" value="1"/>
</dbReference>
<evidence type="ECO:0000256" key="1">
    <source>
        <dbReference type="PIRSR" id="PIRSR613078-1"/>
    </source>
</evidence>
<dbReference type="InterPro" id="IPR013078">
    <property type="entry name" value="His_Pase_superF_clade-1"/>
</dbReference>
<dbReference type="Pfam" id="PF00300">
    <property type="entry name" value="His_Phos_1"/>
    <property type="match status" value="1"/>
</dbReference>
<name>A0A2W5A9R0_9SPHN</name>
<organism evidence="3 4">
    <name type="scientific">Sphingomonas sanxanigenens</name>
    <dbReference type="NCBI Taxonomy" id="397260"/>
    <lineage>
        <taxon>Bacteria</taxon>
        <taxon>Pseudomonadati</taxon>
        <taxon>Pseudomonadota</taxon>
        <taxon>Alphaproteobacteria</taxon>
        <taxon>Sphingomonadales</taxon>
        <taxon>Sphingomonadaceae</taxon>
        <taxon>Sphingomonas</taxon>
    </lineage>
</organism>
<dbReference type="AlphaFoldDB" id="A0A2W5A9R0"/>
<proteinExistence type="predicted"/>
<dbReference type="SUPFAM" id="SSF53254">
    <property type="entry name" value="Phosphoglycerate mutase-like"/>
    <property type="match status" value="1"/>
</dbReference>
<protein>
    <submittedName>
        <fullName evidence="3">Histidine phosphatase family protein</fullName>
    </submittedName>
</protein>
<sequence>MFVIVRHGNTFAAGEPARRIGARTDLPLTAEGVAQADALGAYFADSGVHFARVLVAPLRRTRETAERILDRQPCAVTPEVSDWLREIDHGPDEDQPDDAVIARIGNDALAAWDRHAKAPPGWVVDAGEREQAWRDLFAADAAPGPTLIVTSNGAARFALLSDAALTANISSLPSLKLPTGGYGIIRRNHEGGLKVPVWGKRP</sequence>
<dbReference type="EMBL" id="QFNN01000012">
    <property type="protein sequence ID" value="PZO91264.1"/>
    <property type="molecule type" value="Genomic_DNA"/>
</dbReference>